<evidence type="ECO:0008006" key="2">
    <source>
        <dbReference type="Google" id="ProtNLM"/>
    </source>
</evidence>
<gene>
    <name evidence="1" type="ORF">HELGO_WM39383</name>
</gene>
<organism evidence="1">
    <name type="scientific">uncultured Thiotrichaceae bacterium</name>
    <dbReference type="NCBI Taxonomy" id="298394"/>
    <lineage>
        <taxon>Bacteria</taxon>
        <taxon>Pseudomonadati</taxon>
        <taxon>Pseudomonadota</taxon>
        <taxon>Gammaproteobacteria</taxon>
        <taxon>Thiotrichales</taxon>
        <taxon>Thiotrichaceae</taxon>
        <taxon>environmental samples</taxon>
    </lineage>
</organism>
<sequence length="343" mass="39266">MSGKYMLRAFGTMWWKLFLLVCLSYMPLVVRADLPLIAMDGKKIVTASTVRVRAQPLLASDVVGHLGLGAVFTATKRTRNKLQYEAVEHYWYFITAPQLSGWVSGRFLNDFTADKKEKIWLDLIKTRLDNPKLSFRDRVALYRFTDLVANNSQDEKLKGAFELGRLLALQKSFEPVNYSNEKKEPYAAWVKEHQPAKRIFHDEISGQWLVSSLDYWKLADKYKGQASGDEIAWYAANAQLGGECEGDIACNLGRERMTQGEYLLRYPLGRYANVSLQRLSETLAYIQGALKEEPRYFRQASESGEVIDSLVTIIKDTNPKLHERAKAVELIKSIQMTFNDSRR</sequence>
<name>A0A6S6TC97_9GAMM</name>
<accession>A0A6S6TC97</accession>
<evidence type="ECO:0000313" key="1">
    <source>
        <dbReference type="EMBL" id="CAA6812673.1"/>
    </source>
</evidence>
<reference evidence="1" key="1">
    <citation type="submission" date="2020-01" db="EMBL/GenBank/DDBJ databases">
        <authorList>
            <person name="Meier V. D."/>
            <person name="Meier V D."/>
        </authorList>
    </citation>
    <scope>NUCLEOTIDE SEQUENCE</scope>
    <source>
        <strain evidence="1">HLG_WM_MAG_08</strain>
    </source>
</reference>
<dbReference type="AlphaFoldDB" id="A0A6S6TC97"/>
<dbReference type="Gene3D" id="2.30.30.40">
    <property type="entry name" value="SH3 Domains"/>
    <property type="match status" value="1"/>
</dbReference>
<proteinExistence type="predicted"/>
<protein>
    <recommendedName>
        <fullName evidence="2">SH3b domain-containing protein</fullName>
    </recommendedName>
</protein>
<dbReference type="EMBL" id="CACVAV010000204">
    <property type="protein sequence ID" value="CAA6812673.1"/>
    <property type="molecule type" value="Genomic_DNA"/>
</dbReference>